<dbReference type="AlphaFoldDB" id="A0A2J6RYA8"/>
<organism evidence="2 3">
    <name type="scientific">Hyaloscypha variabilis (strain UAMH 11265 / GT02V1 / F)</name>
    <name type="common">Meliniomyces variabilis</name>
    <dbReference type="NCBI Taxonomy" id="1149755"/>
    <lineage>
        <taxon>Eukaryota</taxon>
        <taxon>Fungi</taxon>
        <taxon>Dikarya</taxon>
        <taxon>Ascomycota</taxon>
        <taxon>Pezizomycotina</taxon>
        <taxon>Leotiomycetes</taxon>
        <taxon>Helotiales</taxon>
        <taxon>Hyaloscyphaceae</taxon>
        <taxon>Hyaloscypha</taxon>
        <taxon>Hyaloscypha variabilis</taxon>
    </lineage>
</organism>
<feature type="signal peptide" evidence="1">
    <location>
        <begin position="1"/>
        <end position="23"/>
    </location>
</feature>
<keyword evidence="1" id="KW-0732">Signal</keyword>
<protein>
    <submittedName>
        <fullName evidence="2">Uncharacterized protein</fullName>
    </submittedName>
</protein>
<keyword evidence="3" id="KW-1185">Reference proteome</keyword>
<sequence length="169" mass="17993">MLFKSNGLASFLVVTILQSAVEAAPFDAVCSLSCDGQESGASYEYVCSGEYVTATFPLSYCGIEQLPGKYGLKHTSSSASLEYERAPAQFEPVATGGQVSNPKVAVTSINNKDGIGSGKDLYTLYLGNGSSFPKQSQFNDSKKAMLSSCQQYKMPDDDESELGAIYDAI</sequence>
<reference evidence="2 3" key="1">
    <citation type="submission" date="2016-04" db="EMBL/GenBank/DDBJ databases">
        <title>A degradative enzymes factory behind the ericoid mycorrhizal symbiosis.</title>
        <authorList>
            <consortium name="DOE Joint Genome Institute"/>
            <person name="Martino E."/>
            <person name="Morin E."/>
            <person name="Grelet G."/>
            <person name="Kuo A."/>
            <person name="Kohler A."/>
            <person name="Daghino S."/>
            <person name="Barry K."/>
            <person name="Choi C."/>
            <person name="Cichocki N."/>
            <person name="Clum A."/>
            <person name="Copeland A."/>
            <person name="Hainaut M."/>
            <person name="Haridas S."/>
            <person name="Labutti K."/>
            <person name="Lindquist E."/>
            <person name="Lipzen A."/>
            <person name="Khouja H.-R."/>
            <person name="Murat C."/>
            <person name="Ohm R."/>
            <person name="Olson A."/>
            <person name="Spatafora J."/>
            <person name="Veneault-Fourrey C."/>
            <person name="Henrissat B."/>
            <person name="Grigoriev I."/>
            <person name="Martin F."/>
            <person name="Perotto S."/>
        </authorList>
    </citation>
    <scope>NUCLEOTIDE SEQUENCE [LARGE SCALE GENOMIC DNA]</scope>
    <source>
        <strain evidence="2 3">F</strain>
    </source>
</reference>
<accession>A0A2J6RYA8</accession>
<proteinExistence type="predicted"/>
<feature type="chain" id="PRO_5014322061" evidence="1">
    <location>
        <begin position="24"/>
        <end position="169"/>
    </location>
</feature>
<dbReference type="Proteomes" id="UP000235786">
    <property type="component" value="Unassembled WGS sequence"/>
</dbReference>
<evidence type="ECO:0000313" key="2">
    <source>
        <dbReference type="EMBL" id="PMD43493.1"/>
    </source>
</evidence>
<gene>
    <name evidence="2" type="ORF">L207DRAFT_580340</name>
</gene>
<evidence type="ECO:0000256" key="1">
    <source>
        <dbReference type="SAM" id="SignalP"/>
    </source>
</evidence>
<name>A0A2J6RYA8_HYAVF</name>
<evidence type="ECO:0000313" key="3">
    <source>
        <dbReference type="Proteomes" id="UP000235786"/>
    </source>
</evidence>
<dbReference type="EMBL" id="KZ613942">
    <property type="protein sequence ID" value="PMD43493.1"/>
    <property type="molecule type" value="Genomic_DNA"/>
</dbReference>